<feature type="coiled-coil region" evidence="1">
    <location>
        <begin position="362"/>
        <end position="438"/>
    </location>
</feature>
<dbReference type="Proteomes" id="UP000076871">
    <property type="component" value="Unassembled WGS sequence"/>
</dbReference>
<accession>A0A165FXD4</accession>
<sequence length="523" mass="58177">MAVSWGESVKTAQNVSWGGAQLTSTEADTVTARAWASYQGDNYAGSSGWTNGNSGWGSSAAEIGSEADASVNGWQAPSALNTRPPASGTDTSPFATMLDSSSHARKDSHLATVSGDAHARSPSLPTSEDDLGSGPRYSWNRYITTVARAVAQKLEVDAAKDKCDGLNRFRQSPQAKYFKQERAESTERLYFAQRNAYKHARDEYHEALDLLTEFPSRIRPLNADEEAGAEPLPSNEELQQYSKDVRHWLDELAPYVERLREDAKAAPSASGIHNDGVERSIQPLADRQARDCAGIHDRVEKLEIKFSNLHDYCRDLMADSHNLLRQGLQELDGAENMDVEDGEATPAPPVFRSQVSQGQDDVDGKLATLKQLREQLSSLKKRDHHWWQEQAQLRIDNEKLQFQCAILEEELARCRTEVSNQAHSIQELRNSLEALRAQPSPPVAPNMEEIIARVKESMDSSWRSDVNQALSCMSQGFEQELRAQQDAVYSRISADMQPSLLVLKTVQTFMENARRKGQSMDAV</sequence>
<feature type="region of interest" description="Disordered" evidence="2">
    <location>
        <begin position="339"/>
        <end position="359"/>
    </location>
</feature>
<reference evidence="3 4" key="1">
    <citation type="journal article" date="2016" name="Mol. Biol. Evol.">
        <title>Comparative Genomics of Early-Diverging Mushroom-Forming Fungi Provides Insights into the Origins of Lignocellulose Decay Capabilities.</title>
        <authorList>
            <person name="Nagy L.G."/>
            <person name="Riley R."/>
            <person name="Tritt A."/>
            <person name="Adam C."/>
            <person name="Daum C."/>
            <person name="Floudas D."/>
            <person name="Sun H."/>
            <person name="Yadav J.S."/>
            <person name="Pangilinan J."/>
            <person name="Larsson K.H."/>
            <person name="Matsuura K."/>
            <person name="Barry K."/>
            <person name="Labutti K."/>
            <person name="Kuo R."/>
            <person name="Ohm R.A."/>
            <person name="Bhattacharya S.S."/>
            <person name="Shirouzu T."/>
            <person name="Yoshinaga Y."/>
            <person name="Martin F.M."/>
            <person name="Grigoriev I.V."/>
            <person name="Hibbett D.S."/>
        </authorList>
    </citation>
    <scope>NUCLEOTIDE SEQUENCE [LARGE SCALE GENOMIC DNA]</scope>
    <source>
        <strain evidence="3 4">93-53</strain>
    </source>
</reference>
<protein>
    <submittedName>
        <fullName evidence="3">Uncharacterized protein</fullName>
    </submittedName>
</protein>
<keyword evidence="4" id="KW-1185">Reference proteome</keyword>
<dbReference type="GeneID" id="63828532"/>
<dbReference type="AlphaFoldDB" id="A0A165FXD4"/>
<feature type="region of interest" description="Disordered" evidence="2">
    <location>
        <begin position="75"/>
        <end position="132"/>
    </location>
</feature>
<dbReference type="EMBL" id="KV427611">
    <property type="protein sequence ID" value="KZT09540.1"/>
    <property type="molecule type" value="Genomic_DNA"/>
</dbReference>
<evidence type="ECO:0000313" key="4">
    <source>
        <dbReference type="Proteomes" id="UP000076871"/>
    </source>
</evidence>
<keyword evidence="1" id="KW-0175">Coiled coil</keyword>
<feature type="compositionally biased region" description="Polar residues" evidence="2">
    <location>
        <begin position="88"/>
        <end position="101"/>
    </location>
</feature>
<gene>
    <name evidence="3" type="ORF">LAESUDRAFT_748165</name>
</gene>
<evidence type="ECO:0000256" key="1">
    <source>
        <dbReference type="SAM" id="Coils"/>
    </source>
</evidence>
<evidence type="ECO:0000256" key="2">
    <source>
        <dbReference type="SAM" id="MobiDB-lite"/>
    </source>
</evidence>
<name>A0A165FXD4_9APHY</name>
<proteinExistence type="predicted"/>
<organism evidence="3 4">
    <name type="scientific">Laetiporus sulphureus 93-53</name>
    <dbReference type="NCBI Taxonomy" id="1314785"/>
    <lineage>
        <taxon>Eukaryota</taxon>
        <taxon>Fungi</taxon>
        <taxon>Dikarya</taxon>
        <taxon>Basidiomycota</taxon>
        <taxon>Agaricomycotina</taxon>
        <taxon>Agaricomycetes</taxon>
        <taxon>Polyporales</taxon>
        <taxon>Laetiporus</taxon>
    </lineage>
</organism>
<evidence type="ECO:0000313" key="3">
    <source>
        <dbReference type="EMBL" id="KZT09540.1"/>
    </source>
</evidence>
<dbReference type="InParanoid" id="A0A165FXD4"/>
<dbReference type="RefSeq" id="XP_040767280.1">
    <property type="nucleotide sequence ID" value="XM_040911504.1"/>
</dbReference>